<dbReference type="AlphaFoldDB" id="A0A8J2KG07"/>
<name>A0A8J2KG07_9HEXA</name>
<sequence>MEDSADTLKHRNLLKLDLLLRLIPLRLPHVFYKALHRSTPCARMASLSASSFITSSAVYVDATSGLVLLDGLYFR</sequence>
<reference evidence="1" key="1">
    <citation type="submission" date="2021-06" db="EMBL/GenBank/DDBJ databases">
        <authorList>
            <person name="Hodson N. C."/>
            <person name="Mongue J. A."/>
            <person name="Jaron S. K."/>
        </authorList>
    </citation>
    <scope>NUCLEOTIDE SEQUENCE</scope>
</reference>
<dbReference type="EMBL" id="CAJVCH010293993">
    <property type="protein sequence ID" value="CAG7785331.1"/>
    <property type="molecule type" value="Genomic_DNA"/>
</dbReference>
<evidence type="ECO:0000313" key="2">
    <source>
        <dbReference type="Proteomes" id="UP000708208"/>
    </source>
</evidence>
<organism evidence="1 2">
    <name type="scientific">Allacma fusca</name>
    <dbReference type="NCBI Taxonomy" id="39272"/>
    <lineage>
        <taxon>Eukaryota</taxon>
        <taxon>Metazoa</taxon>
        <taxon>Ecdysozoa</taxon>
        <taxon>Arthropoda</taxon>
        <taxon>Hexapoda</taxon>
        <taxon>Collembola</taxon>
        <taxon>Symphypleona</taxon>
        <taxon>Sminthuridae</taxon>
        <taxon>Allacma</taxon>
    </lineage>
</organism>
<dbReference type="Proteomes" id="UP000708208">
    <property type="component" value="Unassembled WGS sequence"/>
</dbReference>
<keyword evidence="2" id="KW-1185">Reference proteome</keyword>
<gene>
    <name evidence="1" type="ORF">AFUS01_LOCUS23961</name>
</gene>
<protein>
    <submittedName>
        <fullName evidence="1">Uncharacterized protein</fullName>
    </submittedName>
</protein>
<evidence type="ECO:0000313" key="1">
    <source>
        <dbReference type="EMBL" id="CAG7785331.1"/>
    </source>
</evidence>
<proteinExistence type="predicted"/>
<accession>A0A8J2KG07</accession>
<comment type="caution">
    <text evidence="1">The sequence shown here is derived from an EMBL/GenBank/DDBJ whole genome shotgun (WGS) entry which is preliminary data.</text>
</comment>